<evidence type="ECO:0000259" key="6">
    <source>
        <dbReference type="Pfam" id="PF00931"/>
    </source>
</evidence>
<dbReference type="Proteomes" id="UP001324115">
    <property type="component" value="Unassembled WGS sequence"/>
</dbReference>
<feature type="domain" description="Disease resistance protein winged helix" evidence="8">
    <location>
        <begin position="427"/>
        <end position="499"/>
    </location>
</feature>
<dbReference type="SUPFAM" id="SSF52540">
    <property type="entry name" value="P-loop containing nucleoside triphosphate hydrolases"/>
    <property type="match status" value="1"/>
</dbReference>
<evidence type="ECO:0000256" key="1">
    <source>
        <dbReference type="ARBA" id="ARBA00022614"/>
    </source>
</evidence>
<keyword evidence="5" id="KW-0067">ATP-binding</keyword>
<dbReference type="Pfam" id="PF18052">
    <property type="entry name" value="Rx_N"/>
    <property type="match status" value="1"/>
</dbReference>
<feature type="domain" description="R13L1/DRL21-like LRR repeat region" evidence="9">
    <location>
        <begin position="677"/>
        <end position="813"/>
    </location>
</feature>
<evidence type="ECO:0000313" key="10">
    <source>
        <dbReference type="EMBL" id="KAK4566334.1"/>
    </source>
</evidence>
<dbReference type="CDD" id="cd14798">
    <property type="entry name" value="RX-CC_like"/>
    <property type="match status" value="1"/>
</dbReference>
<evidence type="ECO:0000256" key="5">
    <source>
        <dbReference type="ARBA" id="ARBA00022840"/>
    </source>
</evidence>
<dbReference type="Gene3D" id="3.40.50.300">
    <property type="entry name" value="P-loop containing nucleotide triphosphate hydrolases"/>
    <property type="match status" value="1"/>
</dbReference>
<gene>
    <name evidence="10" type="ORF">RGQ29_002543</name>
</gene>
<dbReference type="Pfam" id="PF25019">
    <property type="entry name" value="LRR_R13L1-DRL21"/>
    <property type="match status" value="2"/>
</dbReference>
<keyword evidence="4" id="KW-0611">Plant defense</keyword>
<dbReference type="Gene3D" id="3.80.10.10">
    <property type="entry name" value="Ribonuclease Inhibitor"/>
    <property type="match status" value="3"/>
</dbReference>
<dbReference type="InterPro" id="IPR058922">
    <property type="entry name" value="WHD_DRP"/>
</dbReference>
<dbReference type="EMBL" id="JAXUIC010000010">
    <property type="protein sequence ID" value="KAK4566334.1"/>
    <property type="molecule type" value="Genomic_DNA"/>
</dbReference>
<dbReference type="InterPro" id="IPR027417">
    <property type="entry name" value="P-loop_NTPase"/>
</dbReference>
<evidence type="ECO:0000259" key="9">
    <source>
        <dbReference type="Pfam" id="PF25019"/>
    </source>
</evidence>
<dbReference type="InterPro" id="IPR042197">
    <property type="entry name" value="Apaf_helical"/>
</dbReference>
<dbReference type="GO" id="GO:0005524">
    <property type="term" value="F:ATP binding"/>
    <property type="evidence" value="ECO:0007669"/>
    <property type="project" value="UniProtKB-KW"/>
</dbReference>
<dbReference type="Gene3D" id="1.20.5.4130">
    <property type="match status" value="1"/>
</dbReference>
<protein>
    <recommendedName>
        <fullName evidence="12">Disease resistance protein RGA3</fullName>
    </recommendedName>
</protein>
<evidence type="ECO:0008006" key="12">
    <source>
        <dbReference type="Google" id="ProtNLM"/>
    </source>
</evidence>
<dbReference type="FunFam" id="3.40.50.300:FF:001091">
    <property type="entry name" value="Probable disease resistance protein At1g61300"/>
    <property type="match status" value="1"/>
</dbReference>
<keyword evidence="1" id="KW-0433">Leucine-rich repeat</keyword>
<dbReference type="SUPFAM" id="SSF52047">
    <property type="entry name" value="RNI-like"/>
    <property type="match status" value="1"/>
</dbReference>
<dbReference type="PANTHER" id="PTHR36766">
    <property type="entry name" value="PLANT BROAD-SPECTRUM MILDEW RESISTANCE PROTEIN RPW8"/>
    <property type="match status" value="1"/>
</dbReference>
<dbReference type="PRINTS" id="PR00364">
    <property type="entry name" value="DISEASERSIST"/>
</dbReference>
<feature type="domain" description="NB-ARC" evidence="6">
    <location>
        <begin position="172"/>
        <end position="343"/>
    </location>
</feature>
<keyword evidence="11" id="KW-1185">Reference proteome</keyword>
<dbReference type="InterPro" id="IPR032675">
    <property type="entry name" value="LRR_dom_sf"/>
</dbReference>
<accession>A0AAN7ICZ5</accession>
<evidence type="ECO:0000256" key="3">
    <source>
        <dbReference type="ARBA" id="ARBA00022741"/>
    </source>
</evidence>
<dbReference type="InterPro" id="IPR056789">
    <property type="entry name" value="LRR_R13L1-DRL21"/>
</dbReference>
<dbReference type="InterPro" id="IPR002182">
    <property type="entry name" value="NB-ARC"/>
</dbReference>
<dbReference type="InterPro" id="IPR038005">
    <property type="entry name" value="RX-like_CC"/>
</dbReference>
<dbReference type="GO" id="GO:0051707">
    <property type="term" value="P:response to other organism"/>
    <property type="evidence" value="ECO:0007669"/>
    <property type="project" value="UniProtKB-ARBA"/>
</dbReference>
<organism evidence="10 11">
    <name type="scientific">Quercus rubra</name>
    <name type="common">Northern red oak</name>
    <name type="synonym">Quercus borealis</name>
    <dbReference type="NCBI Taxonomy" id="3512"/>
    <lineage>
        <taxon>Eukaryota</taxon>
        <taxon>Viridiplantae</taxon>
        <taxon>Streptophyta</taxon>
        <taxon>Embryophyta</taxon>
        <taxon>Tracheophyta</taxon>
        <taxon>Spermatophyta</taxon>
        <taxon>Magnoliopsida</taxon>
        <taxon>eudicotyledons</taxon>
        <taxon>Gunneridae</taxon>
        <taxon>Pentapetalae</taxon>
        <taxon>rosids</taxon>
        <taxon>fabids</taxon>
        <taxon>Fagales</taxon>
        <taxon>Fagaceae</taxon>
        <taxon>Quercus</taxon>
    </lineage>
</organism>
<dbReference type="PANTHER" id="PTHR36766:SF70">
    <property type="entry name" value="DISEASE RESISTANCE PROTEIN RGA4"/>
    <property type="match status" value="1"/>
</dbReference>
<evidence type="ECO:0000259" key="7">
    <source>
        <dbReference type="Pfam" id="PF18052"/>
    </source>
</evidence>
<feature type="domain" description="Disease resistance N-terminal" evidence="7">
    <location>
        <begin position="11"/>
        <end position="99"/>
    </location>
</feature>
<evidence type="ECO:0000313" key="11">
    <source>
        <dbReference type="Proteomes" id="UP001324115"/>
    </source>
</evidence>
<dbReference type="Gene3D" id="1.10.8.430">
    <property type="entry name" value="Helical domain of apoptotic protease-activating factors"/>
    <property type="match status" value="1"/>
</dbReference>
<dbReference type="Gene3D" id="1.10.10.10">
    <property type="entry name" value="Winged helix-like DNA-binding domain superfamily/Winged helix DNA-binding domain"/>
    <property type="match status" value="1"/>
</dbReference>
<dbReference type="SUPFAM" id="SSF52058">
    <property type="entry name" value="L domain-like"/>
    <property type="match status" value="1"/>
</dbReference>
<reference evidence="10 11" key="1">
    <citation type="journal article" date="2023" name="G3 (Bethesda)">
        <title>A haplotype-resolved chromosome-scale genome for Quercus rubra L. provides insights into the genetics of adaptive traits for red oak species.</title>
        <authorList>
            <person name="Kapoor B."/>
            <person name="Jenkins J."/>
            <person name="Schmutz J."/>
            <person name="Zhebentyayeva T."/>
            <person name="Kuelheim C."/>
            <person name="Coggeshall M."/>
            <person name="Heim C."/>
            <person name="Lasky J.R."/>
            <person name="Leites L."/>
            <person name="Islam-Faridi N."/>
            <person name="Romero-Severson J."/>
            <person name="DeLeo V.L."/>
            <person name="Lucas S.M."/>
            <person name="Lazic D."/>
            <person name="Gailing O."/>
            <person name="Carlson J."/>
            <person name="Staton M."/>
        </authorList>
    </citation>
    <scope>NUCLEOTIDE SEQUENCE [LARGE SCALE GENOMIC DNA]</scope>
    <source>
        <strain evidence="10">Pseudo-F2</strain>
    </source>
</reference>
<dbReference type="GO" id="GO:0006952">
    <property type="term" value="P:defense response"/>
    <property type="evidence" value="ECO:0007669"/>
    <property type="project" value="UniProtKB-KW"/>
</dbReference>
<comment type="caution">
    <text evidence="10">The sequence shown here is derived from an EMBL/GenBank/DDBJ whole genome shotgun (WGS) entry which is preliminary data.</text>
</comment>
<keyword evidence="2" id="KW-0677">Repeat</keyword>
<dbReference type="InterPro" id="IPR036388">
    <property type="entry name" value="WH-like_DNA-bd_sf"/>
</dbReference>
<keyword evidence="3" id="KW-0547">Nucleotide-binding</keyword>
<feature type="domain" description="R13L1/DRL21-like LRR repeat region" evidence="9">
    <location>
        <begin position="1206"/>
        <end position="1272"/>
    </location>
</feature>
<name>A0AAN7ICZ5_QUERU</name>
<sequence>MAETLLNVVAEEILGKLISLATEQIGLAWGFEEELTRLRDSFAFIQAVLADAGRRQVREELVRLWLQKLKDVAYDADDVLDELAYEILRRKVEIRNQMKRKVCFFFSLSNPIAFRIKMANKFKTIRESLKRINDEANGFGLIRAGSVNINPETIPNRETDSFLDHSEVVGREDSVSEIVKLVTSTTGQQLSVIPMVGMAGLGKTTLAKLVYNHELVKNYFDKKIWICVSDDFDDKRILRRILESLTGNPSQLESKDAILQNLQEELQGKRYLLILDDVWNENSMKWDALRGCLLGINSNFGNNIIVTTRSHKVAEIMETLSRHQLEKLDDDECWSIIKKRVSAVPLTPDLEAIGRDIAKKCRGVPLVAKVLGGTLSLKKVKSQWLTIQNSEVWSSLRDSNDMLPILKLSFDYLSSPSLKQCFAYCSIFPKDYVMDKEELIQHWMAEGFLQPSQGSNLVMEDVGIMYFDILVANSLLQDAEKDEYDNIVSCKMHDLVHDLTLSISKLETLIVKGDSMDDISLVRRLSIQSEEEIVPRISFSKEHVRRLRTLVSNANLFGNMLSNFECLRVLRLSGSSIIELSESIGRLIHLRFLRISCPNIKVLPKSIAKLYNLQTLNVRDCYCLKELPKDLKNLVNLRCIFVWSTIYMSCLLKDIGQWKCLRRLPNFFVSQNADRRIEELGQLNQLRGQLNIVDLENVRDKEEARRANLAEKAKIDELGFFWGISTKRREVNYRNEEDVLEGLQPHQNLKSLSIYGFGGKKFPSWMLRSCDAKDALSLFDNLIDINLNGCTECEEVPTLGCLPCLKFLVIEEMDKVTCIGVKFYTIYSDDSHRNALFPALRKLKLKNMKCLVEWQDVMEVTAARVVFPCLEEFTIKDCPQLTSAPCHFQSLNKLEIGGVCSRIFEKICSKLTTCTSLRSLKIEECGELSQIPEALHNLSSLETLEVKGCPKLMSFPSIQAAASLLRHLAISCDLSINDCPNLILIPDLQEFRSLTQLEISGCPNLKIIPDIGEVRSLTQVDIFKCQKLTRLPQWLWDCRLNSLSIGGFCEELDVFSILSSMTSSHASLKYLYLYGWTQLNSIPDEIQHFTAIKMLFIREFDGMETLPEWLGNISSLRCLQLYRCKNLVYLPTKQAIQHVRRLDINDCPKLKERCAKGSGAEWSKISDISDLFIDDEYIIRGFHPTLAEVLENLELIAWTKVNSLPDEIQCFTALKRLEIWNFDGMEALPEWLGNLSSLQMLCYCYCKNLMYLPTAQTMQRLTKLEYLKIYNCLKLKERCEKERGAEWPNIAHIPFIEIDGEYI</sequence>
<dbReference type="FunFam" id="1.10.10.10:FF:000322">
    <property type="entry name" value="Probable disease resistance protein At1g63360"/>
    <property type="match status" value="1"/>
</dbReference>
<evidence type="ECO:0000256" key="2">
    <source>
        <dbReference type="ARBA" id="ARBA00022737"/>
    </source>
</evidence>
<dbReference type="Pfam" id="PF00931">
    <property type="entry name" value="NB-ARC"/>
    <property type="match status" value="1"/>
</dbReference>
<dbReference type="Pfam" id="PF23559">
    <property type="entry name" value="WHD_DRP"/>
    <property type="match status" value="1"/>
</dbReference>
<proteinExistence type="predicted"/>
<evidence type="ECO:0000256" key="4">
    <source>
        <dbReference type="ARBA" id="ARBA00022821"/>
    </source>
</evidence>
<dbReference type="GO" id="GO:0043531">
    <property type="term" value="F:ADP binding"/>
    <property type="evidence" value="ECO:0007669"/>
    <property type="project" value="InterPro"/>
</dbReference>
<dbReference type="InterPro" id="IPR041118">
    <property type="entry name" value="Rx_N"/>
</dbReference>
<evidence type="ECO:0000259" key="8">
    <source>
        <dbReference type="Pfam" id="PF23559"/>
    </source>
</evidence>